<name>A0ABQ0DKC3_9EUKA</name>
<evidence type="ECO:0000256" key="1">
    <source>
        <dbReference type="SAM" id="MobiDB-lite"/>
    </source>
</evidence>
<feature type="compositionally biased region" description="Basic and acidic residues" evidence="1">
    <location>
        <begin position="106"/>
        <end position="126"/>
    </location>
</feature>
<reference evidence="2 3" key="1">
    <citation type="journal article" date="2019" name="PLoS Negl. Trop. Dis.">
        <title>Whole genome sequencing of Entamoeba nuttalli reveals mammalian host-related molecular signatures and a novel octapeptide-repeat surface protein.</title>
        <authorList>
            <person name="Tanaka M."/>
            <person name="Makiuchi T."/>
            <person name="Komiyama T."/>
            <person name="Shiina T."/>
            <person name="Osaki K."/>
            <person name="Tachibana H."/>
        </authorList>
    </citation>
    <scope>NUCLEOTIDE SEQUENCE [LARGE SCALE GENOMIC DNA]</scope>
    <source>
        <strain evidence="2 3">P19-061405</strain>
    </source>
</reference>
<evidence type="ECO:0000313" key="3">
    <source>
        <dbReference type="Proteomes" id="UP001628156"/>
    </source>
</evidence>
<dbReference type="EMBL" id="BAAFRS010000142">
    <property type="protein sequence ID" value="GAB1223321.1"/>
    <property type="molecule type" value="Genomic_DNA"/>
</dbReference>
<comment type="caution">
    <text evidence="2">The sequence shown here is derived from an EMBL/GenBank/DDBJ whole genome shotgun (WGS) entry which is preliminary data.</text>
</comment>
<organism evidence="2 3">
    <name type="scientific">Entamoeba nuttalli</name>
    <dbReference type="NCBI Taxonomy" id="412467"/>
    <lineage>
        <taxon>Eukaryota</taxon>
        <taxon>Amoebozoa</taxon>
        <taxon>Evosea</taxon>
        <taxon>Archamoebae</taxon>
        <taxon>Mastigamoebida</taxon>
        <taxon>Entamoebidae</taxon>
        <taxon>Entamoeba</taxon>
    </lineage>
</organism>
<feature type="region of interest" description="Disordered" evidence="1">
    <location>
        <begin position="106"/>
        <end position="134"/>
    </location>
</feature>
<evidence type="ECO:0000313" key="2">
    <source>
        <dbReference type="EMBL" id="GAB1223321.1"/>
    </source>
</evidence>
<feature type="non-terminal residue" evidence="2">
    <location>
        <position position="1"/>
    </location>
</feature>
<keyword evidence="3" id="KW-1185">Reference proteome</keyword>
<dbReference type="Proteomes" id="UP001628156">
    <property type="component" value="Unassembled WGS sequence"/>
</dbReference>
<proteinExistence type="predicted"/>
<accession>A0ABQ0DKC3</accession>
<protein>
    <submittedName>
        <fullName evidence="2">Uncharacterized protein</fullName>
    </submittedName>
</protein>
<gene>
    <name evidence="2" type="ORF">ENUP19_0142G0001</name>
</gene>
<sequence length="134" mass="16114">IWSLEQLMYGTPDKQNNMRDEENVTTILEERDLRLMDVLNLLKDLKKINNECNILTNGFELKLGYFPFESLSTLVYGHLNVIDNIDSLIKEYKKNNSLIITKLKEMKRREEREERVEKKREEETKPERRKTRPL</sequence>